<dbReference type="KEGG" id="dvi:6626568"/>
<accession>B4LND4</accession>
<evidence type="ECO:0000313" key="3">
    <source>
        <dbReference type="Proteomes" id="UP000008792"/>
    </source>
</evidence>
<keyword evidence="1" id="KW-0812">Transmembrane</keyword>
<feature type="transmembrane region" description="Helical" evidence="1">
    <location>
        <begin position="154"/>
        <end position="174"/>
    </location>
</feature>
<name>B4LND4_DROVI</name>
<evidence type="ECO:0000256" key="1">
    <source>
        <dbReference type="SAM" id="Phobius"/>
    </source>
</evidence>
<dbReference type="HOGENOM" id="CLU_682003_0_0_1"/>
<keyword evidence="1" id="KW-0472">Membrane</keyword>
<organism evidence="2 3">
    <name type="scientific">Drosophila virilis</name>
    <name type="common">Fruit fly</name>
    <dbReference type="NCBI Taxonomy" id="7244"/>
    <lineage>
        <taxon>Eukaryota</taxon>
        <taxon>Metazoa</taxon>
        <taxon>Ecdysozoa</taxon>
        <taxon>Arthropoda</taxon>
        <taxon>Hexapoda</taxon>
        <taxon>Insecta</taxon>
        <taxon>Pterygota</taxon>
        <taxon>Neoptera</taxon>
        <taxon>Endopterygota</taxon>
        <taxon>Diptera</taxon>
        <taxon>Brachycera</taxon>
        <taxon>Muscomorpha</taxon>
        <taxon>Ephydroidea</taxon>
        <taxon>Drosophilidae</taxon>
        <taxon>Drosophila</taxon>
    </lineage>
</organism>
<protein>
    <submittedName>
        <fullName evidence="2">Uncharacterized protein</fullName>
    </submittedName>
</protein>
<sequence length="396" mass="46729">MAFLRSFRIGNRYISFHALLLLRFYLAQFYYLGLLRLHYERVGNAVHLTPYSVSISRLIGLPFAYFLSVALLNPYYSLLYLQPYLFVCCLLWQPRRIHERRVRLINGFLRLAPALYRLSRRQLKLSWLLVFQLALKLLTLKLYFLVLVLPKDGLHKLALILIFVLPGTLSVWCLDTTSQLINICLSLLLKSFEQLNTELIFQVEQLHMKTLHADYRAVHRIQRRLRSLQRLYIAYARLTQQLLDCLAPQLLLIVVYNVSMIFALSYAHWRRFLDILLLANGLRLLFQTLDALVVATGSPRDTSWAHVADLLQLNEVLAMHGWLHRHCWTALDLDSCGQSVRRALLQPRLQVLGLFTPNRRLFFRLFFSYCSYLYLSYMWNKRLPVTEREIFNLLLH</sequence>
<feature type="transmembrane region" description="Helical" evidence="1">
    <location>
        <begin position="250"/>
        <end position="269"/>
    </location>
</feature>
<dbReference type="PhylomeDB" id="B4LND4"/>
<gene>
    <name evidence="2" type="primary">Dvir\GJ20499</name>
    <name evidence="2" type="ORF">Dvir_GJ20499</name>
</gene>
<evidence type="ECO:0000313" key="2">
    <source>
        <dbReference type="EMBL" id="EDW61086.1"/>
    </source>
</evidence>
<keyword evidence="3" id="KW-1185">Reference proteome</keyword>
<proteinExistence type="predicted"/>
<dbReference type="Proteomes" id="UP000008792">
    <property type="component" value="Unassembled WGS sequence"/>
</dbReference>
<keyword evidence="1" id="KW-1133">Transmembrane helix</keyword>
<dbReference type="OrthoDB" id="7883179at2759"/>
<feature type="transmembrane region" description="Helical" evidence="1">
    <location>
        <begin position="125"/>
        <end position="148"/>
    </location>
</feature>
<dbReference type="AlphaFoldDB" id="B4LND4"/>
<dbReference type="InParanoid" id="B4LND4"/>
<feature type="transmembrane region" description="Helical" evidence="1">
    <location>
        <begin position="74"/>
        <end position="93"/>
    </location>
</feature>
<dbReference type="OMA" id="SRMIGLW"/>
<reference evidence="2 3" key="1">
    <citation type="journal article" date="2007" name="Nature">
        <title>Evolution of genes and genomes on the Drosophila phylogeny.</title>
        <authorList>
            <consortium name="Drosophila 12 Genomes Consortium"/>
            <person name="Clark A.G."/>
            <person name="Eisen M.B."/>
            <person name="Smith D.R."/>
            <person name="Bergman C.M."/>
            <person name="Oliver B."/>
            <person name="Markow T.A."/>
            <person name="Kaufman T.C."/>
            <person name="Kellis M."/>
            <person name="Gelbart W."/>
            <person name="Iyer V.N."/>
            <person name="Pollard D.A."/>
            <person name="Sackton T.B."/>
            <person name="Larracuente A.M."/>
            <person name="Singh N.D."/>
            <person name="Abad J.P."/>
            <person name="Abt D.N."/>
            <person name="Adryan B."/>
            <person name="Aguade M."/>
            <person name="Akashi H."/>
            <person name="Anderson W.W."/>
            <person name="Aquadro C.F."/>
            <person name="Ardell D.H."/>
            <person name="Arguello R."/>
            <person name="Artieri C.G."/>
            <person name="Barbash D.A."/>
            <person name="Barker D."/>
            <person name="Barsanti P."/>
            <person name="Batterham P."/>
            <person name="Batzoglou S."/>
            <person name="Begun D."/>
            <person name="Bhutkar A."/>
            <person name="Blanco E."/>
            <person name="Bosak S.A."/>
            <person name="Bradley R.K."/>
            <person name="Brand A.D."/>
            <person name="Brent M.R."/>
            <person name="Brooks A.N."/>
            <person name="Brown R.H."/>
            <person name="Butlin R.K."/>
            <person name="Caggese C."/>
            <person name="Calvi B.R."/>
            <person name="Bernardo de Carvalho A."/>
            <person name="Caspi A."/>
            <person name="Castrezana S."/>
            <person name="Celniker S.E."/>
            <person name="Chang J.L."/>
            <person name="Chapple C."/>
            <person name="Chatterji S."/>
            <person name="Chinwalla A."/>
            <person name="Civetta A."/>
            <person name="Clifton S.W."/>
            <person name="Comeron J.M."/>
            <person name="Costello J.C."/>
            <person name="Coyne J.A."/>
            <person name="Daub J."/>
            <person name="David R.G."/>
            <person name="Delcher A.L."/>
            <person name="Delehaunty K."/>
            <person name="Do C.B."/>
            <person name="Ebling H."/>
            <person name="Edwards K."/>
            <person name="Eickbush T."/>
            <person name="Evans J.D."/>
            <person name="Filipski A."/>
            <person name="Findeiss S."/>
            <person name="Freyhult E."/>
            <person name="Fulton L."/>
            <person name="Fulton R."/>
            <person name="Garcia A.C."/>
            <person name="Gardiner A."/>
            <person name="Garfield D.A."/>
            <person name="Garvin B.E."/>
            <person name="Gibson G."/>
            <person name="Gilbert D."/>
            <person name="Gnerre S."/>
            <person name="Godfrey J."/>
            <person name="Good R."/>
            <person name="Gotea V."/>
            <person name="Gravely B."/>
            <person name="Greenberg A.J."/>
            <person name="Griffiths-Jones S."/>
            <person name="Gross S."/>
            <person name="Guigo R."/>
            <person name="Gustafson E.A."/>
            <person name="Haerty W."/>
            <person name="Hahn M.W."/>
            <person name="Halligan D.L."/>
            <person name="Halpern A.L."/>
            <person name="Halter G.M."/>
            <person name="Han M.V."/>
            <person name="Heger A."/>
            <person name="Hillier L."/>
            <person name="Hinrichs A.S."/>
            <person name="Holmes I."/>
            <person name="Hoskins R.A."/>
            <person name="Hubisz M.J."/>
            <person name="Hultmark D."/>
            <person name="Huntley M.A."/>
            <person name="Jaffe D.B."/>
            <person name="Jagadeeshan S."/>
            <person name="Jeck W.R."/>
            <person name="Johnson J."/>
            <person name="Jones C.D."/>
            <person name="Jordan W.C."/>
            <person name="Karpen G.H."/>
            <person name="Kataoka E."/>
            <person name="Keightley P.D."/>
            <person name="Kheradpour P."/>
            <person name="Kirkness E.F."/>
            <person name="Koerich L.B."/>
            <person name="Kristiansen K."/>
            <person name="Kudrna D."/>
            <person name="Kulathinal R.J."/>
            <person name="Kumar S."/>
            <person name="Kwok R."/>
            <person name="Lander E."/>
            <person name="Langley C.H."/>
            <person name="Lapoint R."/>
            <person name="Lazzaro B.P."/>
            <person name="Lee S.J."/>
            <person name="Levesque L."/>
            <person name="Li R."/>
            <person name="Lin C.F."/>
            <person name="Lin M.F."/>
            <person name="Lindblad-Toh K."/>
            <person name="Llopart A."/>
            <person name="Long M."/>
            <person name="Low L."/>
            <person name="Lozovsky E."/>
            <person name="Lu J."/>
            <person name="Luo M."/>
            <person name="Machado C.A."/>
            <person name="Makalowski W."/>
            <person name="Marzo M."/>
            <person name="Matsuda M."/>
            <person name="Matzkin L."/>
            <person name="McAllister B."/>
            <person name="McBride C.S."/>
            <person name="McKernan B."/>
            <person name="McKernan K."/>
            <person name="Mendez-Lago M."/>
            <person name="Minx P."/>
            <person name="Mollenhauer M.U."/>
            <person name="Montooth K."/>
            <person name="Mount S.M."/>
            <person name="Mu X."/>
            <person name="Myers E."/>
            <person name="Negre B."/>
            <person name="Newfeld S."/>
            <person name="Nielsen R."/>
            <person name="Noor M.A."/>
            <person name="O'Grady P."/>
            <person name="Pachter L."/>
            <person name="Papaceit M."/>
            <person name="Parisi M.J."/>
            <person name="Parisi M."/>
            <person name="Parts L."/>
            <person name="Pedersen J.S."/>
            <person name="Pesole G."/>
            <person name="Phillippy A.M."/>
            <person name="Ponting C.P."/>
            <person name="Pop M."/>
            <person name="Porcelli D."/>
            <person name="Powell J.R."/>
            <person name="Prohaska S."/>
            <person name="Pruitt K."/>
            <person name="Puig M."/>
            <person name="Quesneville H."/>
            <person name="Ram K.R."/>
            <person name="Rand D."/>
            <person name="Rasmussen M.D."/>
            <person name="Reed L.K."/>
            <person name="Reenan R."/>
            <person name="Reily A."/>
            <person name="Remington K.A."/>
            <person name="Rieger T.T."/>
            <person name="Ritchie M.G."/>
            <person name="Robin C."/>
            <person name="Rogers Y.H."/>
            <person name="Rohde C."/>
            <person name="Rozas J."/>
            <person name="Rubenfield M.J."/>
            <person name="Ruiz A."/>
            <person name="Russo S."/>
            <person name="Salzberg S.L."/>
            <person name="Sanchez-Gracia A."/>
            <person name="Saranga D.J."/>
            <person name="Sato H."/>
            <person name="Schaeffer S.W."/>
            <person name="Schatz M.C."/>
            <person name="Schlenke T."/>
            <person name="Schwartz R."/>
            <person name="Segarra C."/>
            <person name="Singh R.S."/>
            <person name="Sirot L."/>
            <person name="Sirota M."/>
            <person name="Sisneros N.B."/>
            <person name="Smith C.D."/>
            <person name="Smith T.F."/>
            <person name="Spieth J."/>
            <person name="Stage D.E."/>
            <person name="Stark A."/>
            <person name="Stephan W."/>
            <person name="Strausberg R.L."/>
            <person name="Strempel S."/>
            <person name="Sturgill D."/>
            <person name="Sutton G."/>
            <person name="Sutton G.G."/>
            <person name="Tao W."/>
            <person name="Teichmann S."/>
            <person name="Tobari Y.N."/>
            <person name="Tomimura Y."/>
            <person name="Tsolas J.M."/>
            <person name="Valente V.L."/>
            <person name="Venter E."/>
            <person name="Venter J.C."/>
            <person name="Vicario S."/>
            <person name="Vieira F.G."/>
            <person name="Vilella A.J."/>
            <person name="Villasante A."/>
            <person name="Walenz B."/>
            <person name="Wang J."/>
            <person name="Wasserman M."/>
            <person name="Watts T."/>
            <person name="Wilson D."/>
            <person name="Wilson R.K."/>
            <person name="Wing R.A."/>
            <person name="Wolfner M.F."/>
            <person name="Wong A."/>
            <person name="Wong G.K."/>
            <person name="Wu C.I."/>
            <person name="Wu G."/>
            <person name="Yamamoto D."/>
            <person name="Yang H.P."/>
            <person name="Yang S.P."/>
            <person name="Yorke J.A."/>
            <person name="Yoshida K."/>
            <person name="Zdobnov E."/>
            <person name="Zhang P."/>
            <person name="Zhang Y."/>
            <person name="Zimin A.V."/>
            <person name="Baldwin J."/>
            <person name="Abdouelleil A."/>
            <person name="Abdulkadir J."/>
            <person name="Abebe A."/>
            <person name="Abera B."/>
            <person name="Abreu J."/>
            <person name="Acer S.C."/>
            <person name="Aftuck L."/>
            <person name="Alexander A."/>
            <person name="An P."/>
            <person name="Anderson E."/>
            <person name="Anderson S."/>
            <person name="Arachi H."/>
            <person name="Azer M."/>
            <person name="Bachantsang P."/>
            <person name="Barry A."/>
            <person name="Bayul T."/>
            <person name="Berlin A."/>
            <person name="Bessette D."/>
            <person name="Bloom T."/>
            <person name="Blye J."/>
            <person name="Boguslavskiy L."/>
            <person name="Bonnet C."/>
            <person name="Boukhgalter B."/>
            <person name="Bourzgui I."/>
            <person name="Brown A."/>
            <person name="Cahill P."/>
            <person name="Channer S."/>
            <person name="Cheshatsang Y."/>
            <person name="Chuda L."/>
            <person name="Citroen M."/>
            <person name="Collymore A."/>
            <person name="Cooke P."/>
            <person name="Costello M."/>
            <person name="D'Aco K."/>
            <person name="Daza R."/>
            <person name="De Haan G."/>
            <person name="DeGray S."/>
            <person name="DeMaso C."/>
            <person name="Dhargay N."/>
            <person name="Dooley K."/>
            <person name="Dooley E."/>
            <person name="Doricent M."/>
            <person name="Dorje P."/>
            <person name="Dorjee K."/>
            <person name="Dupes A."/>
            <person name="Elong R."/>
            <person name="Falk J."/>
            <person name="Farina A."/>
            <person name="Faro S."/>
            <person name="Ferguson D."/>
            <person name="Fisher S."/>
            <person name="Foley C.D."/>
            <person name="Franke A."/>
            <person name="Friedrich D."/>
            <person name="Gadbois L."/>
            <person name="Gearin G."/>
            <person name="Gearin C.R."/>
            <person name="Giannoukos G."/>
            <person name="Goode T."/>
            <person name="Graham J."/>
            <person name="Grandbois E."/>
            <person name="Grewal S."/>
            <person name="Gyaltsen K."/>
            <person name="Hafez N."/>
            <person name="Hagos B."/>
            <person name="Hall J."/>
            <person name="Henson C."/>
            <person name="Hollinger A."/>
            <person name="Honan T."/>
            <person name="Huard M.D."/>
            <person name="Hughes L."/>
            <person name="Hurhula B."/>
            <person name="Husby M.E."/>
            <person name="Kamat A."/>
            <person name="Kanga B."/>
            <person name="Kashin S."/>
            <person name="Khazanovich D."/>
            <person name="Kisner P."/>
            <person name="Lance K."/>
            <person name="Lara M."/>
            <person name="Lee W."/>
            <person name="Lennon N."/>
            <person name="Letendre F."/>
            <person name="LeVine R."/>
            <person name="Lipovsky A."/>
            <person name="Liu X."/>
            <person name="Liu J."/>
            <person name="Liu S."/>
            <person name="Lokyitsang T."/>
            <person name="Lokyitsang Y."/>
            <person name="Lubonja R."/>
            <person name="Lui A."/>
            <person name="MacDonald P."/>
            <person name="Magnisalis V."/>
            <person name="Maru K."/>
            <person name="Matthews C."/>
            <person name="McCusker W."/>
            <person name="McDonough S."/>
            <person name="Mehta T."/>
            <person name="Meldrim J."/>
            <person name="Meneus L."/>
            <person name="Mihai O."/>
            <person name="Mihalev A."/>
            <person name="Mihova T."/>
            <person name="Mittelman R."/>
            <person name="Mlenga V."/>
            <person name="Montmayeur A."/>
            <person name="Mulrain L."/>
            <person name="Navidi A."/>
            <person name="Naylor J."/>
            <person name="Negash T."/>
            <person name="Nguyen T."/>
            <person name="Nguyen N."/>
            <person name="Nicol R."/>
            <person name="Norbu C."/>
            <person name="Norbu N."/>
            <person name="Novod N."/>
            <person name="O'Neill B."/>
            <person name="Osman S."/>
            <person name="Markiewicz E."/>
            <person name="Oyono O.L."/>
            <person name="Patti C."/>
            <person name="Phunkhang P."/>
            <person name="Pierre F."/>
            <person name="Priest M."/>
            <person name="Raghuraman S."/>
            <person name="Rege F."/>
            <person name="Reyes R."/>
            <person name="Rise C."/>
            <person name="Rogov P."/>
            <person name="Ross K."/>
            <person name="Ryan E."/>
            <person name="Settipalli S."/>
            <person name="Shea T."/>
            <person name="Sherpa N."/>
            <person name="Shi L."/>
            <person name="Shih D."/>
            <person name="Sparrow T."/>
            <person name="Spaulding J."/>
            <person name="Stalker J."/>
            <person name="Stange-Thomann N."/>
            <person name="Stavropoulos S."/>
            <person name="Stone C."/>
            <person name="Strader C."/>
            <person name="Tesfaye S."/>
            <person name="Thomson T."/>
            <person name="Thoulutsang Y."/>
            <person name="Thoulutsang D."/>
            <person name="Topham K."/>
            <person name="Topping I."/>
            <person name="Tsamla T."/>
            <person name="Vassiliev H."/>
            <person name="Vo A."/>
            <person name="Wangchuk T."/>
            <person name="Wangdi T."/>
            <person name="Weiand M."/>
            <person name="Wilkinson J."/>
            <person name="Wilson A."/>
            <person name="Yadav S."/>
            <person name="Young G."/>
            <person name="Yu Q."/>
            <person name="Zembek L."/>
            <person name="Zhong D."/>
            <person name="Zimmer A."/>
            <person name="Zwirko Z."/>
            <person name="Jaffe D.B."/>
            <person name="Alvarez P."/>
            <person name="Brockman W."/>
            <person name="Butler J."/>
            <person name="Chin C."/>
            <person name="Gnerre S."/>
            <person name="Grabherr M."/>
            <person name="Kleber M."/>
            <person name="Mauceli E."/>
            <person name="MacCallum I."/>
        </authorList>
    </citation>
    <scope>NUCLEOTIDE SEQUENCE [LARGE SCALE GENOMIC DNA]</scope>
    <source>
        <strain evidence="3">Tucson 15010-1051.87</strain>
    </source>
</reference>
<dbReference type="eggNOG" id="ENOG502TEGP">
    <property type="taxonomic scope" value="Eukaryota"/>
</dbReference>
<feature type="transmembrane region" description="Helical" evidence="1">
    <location>
        <begin position="13"/>
        <end position="33"/>
    </location>
</feature>
<dbReference type="EMBL" id="CH940648">
    <property type="protein sequence ID" value="EDW61086.1"/>
    <property type="molecule type" value="Genomic_DNA"/>
</dbReference>